<feature type="region of interest" description="Disordered" evidence="1">
    <location>
        <begin position="20"/>
        <end position="46"/>
    </location>
</feature>
<evidence type="ECO:0000313" key="2">
    <source>
        <dbReference type="EMBL" id="CAK0907285.1"/>
    </source>
</evidence>
<reference evidence="2" key="1">
    <citation type="submission" date="2023-10" db="EMBL/GenBank/DDBJ databases">
        <authorList>
            <person name="Chen Y."/>
            <person name="Shah S."/>
            <person name="Dougan E. K."/>
            <person name="Thang M."/>
            <person name="Chan C."/>
        </authorList>
    </citation>
    <scope>NUCLEOTIDE SEQUENCE [LARGE SCALE GENOMIC DNA]</scope>
</reference>
<gene>
    <name evidence="2" type="ORF">PCOR1329_LOCUS82352</name>
</gene>
<keyword evidence="3" id="KW-1185">Reference proteome</keyword>
<proteinExistence type="predicted"/>
<protein>
    <submittedName>
        <fullName evidence="2">Uncharacterized protein</fullName>
    </submittedName>
</protein>
<dbReference type="Proteomes" id="UP001189429">
    <property type="component" value="Unassembled WGS sequence"/>
</dbReference>
<dbReference type="EMBL" id="CAUYUJ010021836">
    <property type="protein sequence ID" value="CAK0907285.1"/>
    <property type="molecule type" value="Genomic_DNA"/>
</dbReference>
<sequence>MVLTAGLANSYPGWWDSTVSSAPEASAPTPSPTGAPSPPSTAVGDPHVTNLIGDSFDVNQPGEHVLLRLPIDESVPPQFELRAMMRPAPASPCGLWITEVILGGEWVGAGEIRVHTSTVAATGNTSDRFALLSGLGGSPAAPVWKPWADFGKDVNVALSSCVTVRSTFQAFQGAVAVRNRRTFEFLVGPAPALDQRFSIVVAQMARRAALDVQATCLGRLRGSARFGGLLGTEKPDPAVEELSKECAAHQRNSSTTRARGTWRDLEADSVHVQLYQFSGRVASSRLSASW</sequence>
<organism evidence="2 3">
    <name type="scientific">Prorocentrum cordatum</name>
    <dbReference type="NCBI Taxonomy" id="2364126"/>
    <lineage>
        <taxon>Eukaryota</taxon>
        <taxon>Sar</taxon>
        <taxon>Alveolata</taxon>
        <taxon>Dinophyceae</taxon>
        <taxon>Prorocentrales</taxon>
        <taxon>Prorocentraceae</taxon>
        <taxon>Prorocentrum</taxon>
    </lineage>
</organism>
<evidence type="ECO:0000313" key="3">
    <source>
        <dbReference type="Proteomes" id="UP001189429"/>
    </source>
</evidence>
<comment type="caution">
    <text evidence="2">The sequence shown here is derived from an EMBL/GenBank/DDBJ whole genome shotgun (WGS) entry which is preliminary data.</text>
</comment>
<name>A0ABN9Y8W9_9DINO</name>
<evidence type="ECO:0000256" key="1">
    <source>
        <dbReference type="SAM" id="MobiDB-lite"/>
    </source>
</evidence>
<accession>A0ABN9Y8W9</accession>
<feature type="compositionally biased region" description="Pro residues" evidence="1">
    <location>
        <begin position="29"/>
        <end position="39"/>
    </location>
</feature>